<sequence>MIGKRFEQDKLAGKEVSKINTQVVEAILTSLKEITRHRHQLIFLAGDCGKYDFRTLAEKIDAIYLNLSLELSHMLMEIPVHKRPRKVDICFREILTGYSQSLFLLDHIDVLFDSSLQLNPGELLENMSRKVVFVIPWYGQVTDSELIYADPGHLEHVRIPINEAMIIQI</sequence>
<dbReference type="NCBIfam" id="NF033453">
    <property type="entry name" value="BREX_3_BrxF"/>
    <property type="match status" value="1"/>
</dbReference>
<dbReference type="InterPro" id="IPR048067">
    <property type="entry name" value="BREX_3_BrxF"/>
</dbReference>
<dbReference type="EMBL" id="JACEOL010000057">
    <property type="protein sequence ID" value="MBA4603547.1"/>
    <property type="molecule type" value="Genomic_DNA"/>
</dbReference>
<accession>A0A7W2ASL2</accession>
<dbReference type="AlphaFoldDB" id="A0A7W2ASL2"/>
<evidence type="ECO:0000313" key="2">
    <source>
        <dbReference type="Proteomes" id="UP000538292"/>
    </source>
</evidence>
<reference evidence="1 2" key="1">
    <citation type="submission" date="2020-07" db="EMBL/GenBank/DDBJ databases">
        <title>Thermoactinomyces phylogeny.</title>
        <authorList>
            <person name="Dunlap C."/>
        </authorList>
    </citation>
    <scope>NUCLEOTIDE SEQUENCE [LARGE SCALE GENOMIC DNA]</scope>
    <source>
        <strain evidence="1 2">AMNI-1</strain>
    </source>
</reference>
<dbReference type="RefSeq" id="WP_181742022.1">
    <property type="nucleotide sequence ID" value="NZ_JACEOL010000057.1"/>
</dbReference>
<evidence type="ECO:0000313" key="1">
    <source>
        <dbReference type="EMBL" id="MBA4603547.1"/>
    </source>
</evidence>
<name>A0A7W2ASL2_9BACL</name>
<keyword evidence="2" id="KW-1185">Reference proteome</keyword>
<comment type="caution">
    <text evidence="1">The sequence shown here is derived from an EMBL/GenBank/DDBJ whole genome shotgun (WGS) entry which is preliminary data.</text>
</comment>
<proteinExistence type="predicted"/>
<protein>
    <submittedName>
        <fullName evidence="1">BREX-3 system P-loop-containing protein BrxF</fullName>
    </submittedName>
</protein>
<organism evidence="1 2">
    <name type="scientific">Thermoactinomyces mirandus</name>
    <dbReference type="NCBI Taxonomy" id="2756294"/>
    <lineage>
        <taxon>Bacteria</taxon>
        <taxon>Bacillati</taxon>
        <taxon>Bacillota</taxon>
        <taxon>Bacilli</taxon>
        <taxon>Bacillales</taxon>
        <taxon>Thermoactinomycetaceae</taxon>
        <taxon>Thermoactinomyces</taxon>
    </lineage>
</organism>
<dbReference type="Proteomes" id="UP000538292">
    <property type="component" value="Unassembled WGS sequence"/>
</dbReference>
<gene>
    <name evidence="1" type="primary">brxF</name>
    <name evidence="1" type="ORF">H2C83_14770</name>
</gene>